<proteinExistence type="inferred from homology"/>
<dbReference type="GO" id="GO:0020037">
    <property type="term" value="F:heme binding"/>
    <property type="evidence" value="ECO:0007669"/>
    <property type="project" value="InterPro"/>
</dbReference>
<evidence type="ECO:0000313" key="2">
    <source>
        <dbReference type="EMBL" id="NJQ08347.1"/>
    </source>
</evidence>
<evidence type="ECO:0000256" key="1">
    <source>
        <dbReference type="ARBA" id="ARBA00010617"/>
    </source>
</evidence>
<dbReference type="EMBL" id="JAAVJD010000286">
    <property type="protein sequence ID" value="NJQ08347.1"/>
    <property type="molecule type" value="Genomic_DNA"/>
</dbReference>
<dbReference type="PRINTS" id="PR00359">
    <property type="entry name" value="BP450"/>
</dbReference>
<dbReference type="CDD" id="cd20623">
    <property type="entry name" value="CYP_unk"/>
    <property type="match status" value="1"/>
</dbReference>
<reference evidence="2 3" key="1">
    <citation type="submission" date="2020-03" db="EMBL/GenBank/DDBJ databases">
        <title>Draft genome of Streptomyces sp. ventii, isolated from the Axial Seamount in the Pacific Ocean, and resequencing of the two type strains Streptomyces lonarensis strain NCL 716 and Streptomyces bohaiensis strain 11A07.</title>
        <authorList>
            <person name="Loughran R.M."/>
            <person name="Pfannmuller K.M."/>
            <person name="Wasson B.J."/>
            <person name="Deadmond M.C."/>
            <person name="Paddock B.E."/>
            <person name="Koyack M.J."/>
            <person name="Gallegos D.A."/>
            <person name="Mitchell E.A."/>
            <person name="Ushijima B."/>
            <person name="Saw J.H."/>
            <person name="Mcphail K.L."/>
            <person name="Videau P."/>
        </authorList>
    </citation>
    <scope>NUCLEOTIDE SEQUENCE [LARGE SCALE GENOMIC DNA]</scope>
    <source>
        <strain evidence="2 3">NCL716</strain>
    </source>
</reference>
<evidence type="ECO:0000313" key="3">
    <source>
        <dbReference type="Proteomes" id="UP000578686"/>
    </source>
</evidence>
<name>A0A7X6D522_9ACTN</name>
<organism evidence="2 3">
    <name type="scientific">Streptomyces lonarensis</name>
    <dbReference type="NCBI Taxonomy" id="700599"/>
    <lineage>
        <taxon>Bacteria</taxon>
        <taxon>Bacillati</taxon>
        <taxon>Actinomycetota</taxon>
        <taxon>Actinomycetes</taxon>
        <taxon>Kitasatosporales</taxon>
        <taxon>Streptomycetaceae</taxon>
        <taxon>Streptomyces</taxon>
    </lineage>
</organism>
<dbReference type="Gene3D" id="1.10.630.10">
    <property type="entry name" value="Cytochrome P450"/>
    <property type="match status" value="1"/>
</dbReference>
<dbReference type="GO" id="GO:0016705">
    <property type="term" value="F:oxidoreductase activity, acting on paired donors, with incorporation or reduction of molecular oxygen"/>
    <property type="evidence" value="ECO:0007669"/>
    <property type="project" value="InterPro"/>
</dbReference>
<comment type="caution">
    <text evidence="2">The sequence shown here is derived from an EMBL/GenBank/DDBJ whole genome shotgun (WGS) entry which is preliminary data.</text>
</comment>
<protein>
    <submittedName>
        <fullName evidence="2">Cytochrome P450</fullName>
    </submittedName>
</protein>
<dbReference type="GO" id="GO:0004497">
    <property type="term" value="F:monooxygenase activity"/>
    <property type="evidence" value="ECO:0007669"/>
    <property type="project" value="InterPro"/>
</dbReference>
<gene>
    <name evidence="2" type="ORF">HCN56_22875</name>
</gene>
<dbReference type="PANTHER" id="PTHR46696">
    <property type="entry name" value="P450, PUTATIVE (EUROFUNG)-RELATED"/>
    <property type="match status" value="1"/>
</dbReference>
<keyword evidence="3" id="KW-1185">Reference proteome</keyword>
<accession>A0A7X6D522</accession>
<dbReference type="InterPro" id="IPR002397">
    <property type="entry name" value="Cyt_P450_B"/>
</dbReference>
<comment type="similarity">
    <text evidence="1">Belongs to the cytochrome P450 family.</text>
</comment>
<dbReference type="SUPFAM" id="SSF48264">
    <property type="entry name" value="Cytochrome P450"/>
    <property type="match status" value="1"/>
</dbReference>
<sequence>MRRFVPPPGCPAHTAGAGAMPLEGPRFHTEPVALYREMRRSYGPVVPVSLPGDVPAWLVIGYREMARVTGDPVLFPRDSGLWNQWERLPEDWPLRPMVNVPLPSIYYTVGEEHQRHLRMVEPALEAVSPFELRRHTEQLSDRLIDRFCATGEADLTAGFAKPLPALVLGRLLGIPDSRSALLVSSLTELCDGGPGALEAYQTFSGLMGELLAAKRERPGADVTSRMLAHPEPFSDEEYILDLQSITAAGHLPTADWIGNSIRLMLTDDRFSASLGGGRHSVAEAMNEVLWEDTPTQILAGRWAARDCQLGGCRIGAGDMLLLGLGAANGDPEVHDATDERAGGLRNGNSAHFSFSHGEFQCPFPAREIAEVIARTAIEVLLDRLPDIDLAVPVASLTRRPSAFLRGMTDLPVSFTPTPAAGGHP</sequence>
<dbReference type="InterPro" id="IPR036396">
    <property type="entry name" value="Cyt_P450_sf"/>
</dbReference>
<dbReference type="GO" id="GO:0005506">
    <property type="term" value="F:iron ion binding"/>
    <property type="evidence" value="ECO:0007669"/>
    <property type="project" value="InterPro"/>
</dbReference>
<dbReference type="Proteomes" id="UP000578686">
    <property type="component" value="Unassembled WGS sequence"/>
</dbReference>
<dbReference type="AlphaFoldDB" id="A0A7X6D522"/>
<dbReference type="PANTHER" id="PTHR46696:SF1">
    <property type="entry name" value="CYTOCHROME P450 YJIB-RELATED"/>
    <property type="match status" value="1"/>
</dbReference>